<accession>A0A9P6UPV3</accession>
<dbReference type="OrthoDB" id="203796at2759"/>
<dbReference type="EMBL" id="JAAAIP010000527">
    <property type="protein sequence ID" value="KAG0315605.1"/>
    <property type="molecule type" value="Genomic_DNA"/>
</dbReference>
<gene>
    <name evidence="2" type="ORF">BGZ99_007358</name>
</gene>
<feature type="region of interest" description="Disordered" evidence="1">
    <location>
        <begin position="1"/>
        <end position="104"/>
    </location>
</feature>
<dbReference type="AlphaFoldDB" id="A0A9P6UPV3"/>
<organism evidence="2 3">
    <name type="scientific">Dissophora globulifera</name>
    <dbReference type="NCBI Taxonomy" id="979702"/>
    <lineage>
        <taxon>Eukaryota</taxon>
        <taxon>Fungi</taxon>
        <taxon>Fungi incertae sedis</taxon>
        <taxon>Mucoromycota</taxon>
        <taxon>Mortierellomycotina</taxon>
        <taxon>Mortierellomycetes</taxon>
        <taxon>Mortierellales</taxon>
        <taxon>Mortierellaceae</taxon>
        <taxon>Dissophora</taxon>
    </lineage>
</organism>
<evidence type="ECO:0000256" key="1">
    <source>
        <dbReference type="SAM" id="MobiDB-lite"/>
    </source>
</evidence>
<feature type="compositionally biased region" description="Low complexity" evidence="1">
    <location>
        <begin position="44"/>
        <end position="71"/>
    </location>
</feature>
<name>A0A9P6UPV3_9FUNG</name>
<keyword evidence="3" id="KW-1185">Reference proteome</keyword>
<proteinExistence type="predicted"/>
<dbReference type="Proteomes" id="UP000738325">
    <property type="component" value="Unassembled WGS sequence"/>
</dbReference>
<evidence type="ECO:0000313" key="3">
    <source>
        <dbReference type="Proteomes" id="UP000738325"/>
    </source>
</evidence>
<reference evidence="2" key="1">
    <citation type="journal article" date="2020" name="Fungal Divers.">
        <title>Resolving the Mortierellaceae phylogeny through synthesis of multi-gene phylogenetics and phylogenomics.</title>
        <authorList>
            <person name="Vandepol N."/>
            <person name="Liber J."/>
            <person name="Desiro A."/>
            <person name="Na H."/>
            <person name="Kennedy M."/>
            <person name="Barry K."/>
            <person name="Grigoriev I.V."/>
            <person name="Miller A.N."/>
            <person name="O'Donnell K."/>
            <person name="Stajich J.E."/>
            <person name="Bonito G."/>
        </authorList>
    </citation>
    <scope>NUCLEOTIDE SEQUENCE</scope>
    <source>
        <strain evidence="2">REB-010B</strain>
    </source>
</reference>
<evidence type="ECO:0000313" key="2">
    <source>
        <dbReference type="EMBL" id="KAG0315605.1"/>
    </source>
</evidence>
<sequence>MDPRLLLATAPGPSEAHPSPPSYDDAIGRPLHSPSAPPKSQLENTNYNGNNNDNNNNYNNYYNSNNNSNSNLTPRDFDPISGFRDNDDHDLEDERDYEESRPLKMGRIPEARAQYTFIQPNLTTIGGDSTPQGPFSGIKTAFSRKPTYAGVAVGTPSSIAYPPAHNVFFGQNAPSTSTPTVYAPPAFPPPPSLPASSSPNIAAPVPLAGNPDTPRLINSQDISIADYTRTKRGVESCDKVLQDPYQLYRFFVAHNDRPTMHVLITGSHTEVRHSRETDSNGNSKLSSNDVHVEDFRIDLDVTPFISTRGTFYTAPDPKTGKTLTIREAMEQFAEEENAFKEMHMHKREIYKKVKDKTLKSEFQMTISTRDFYYQNYWSIVDHVQYK</sequence>
<feature type="compositionally biased region" description="Acidic residues" evidence="1">
    <location>
        <begin position="88"/>
        <end position="97"/>
    </location>
</feature>
<protein>
    <submittedName>
        <fullName evidence="2">Uncharacterized protein</fullName>
    </submittedName>
</protein>
<comment type="caution">
    <text evidence="2">The sequence shown here is derived from an EMBL/GenBank/DDBJ whole genome shotgun (WGS) entry which is preliminary data.</text>
</comment>